<dbReference type="CDD" id="cd07185">
    <property type="entry name" value="OmpA_C-like"/>
    <property type="match status" value="1"/>
</dbReference>
<dbReference type="InterPro" id="IPR036737">
    <property type="entry name" value="OmpA-like_sf"/>
</dbReference>
<evidence type="ECO:0000256" key="2">
    <source>
        <dbReference type="SAM" id="Coils"/>
    </source>
</evidence>
<proteinExistence type="predicted"/>
<dbReference type="InterPro" id="IPR006665">
    <property type="entry name" value="OmpA-like"/>
</dbReference>
<organism evidence="4 5">
    <name type="scientific">Membranihabitans marinus</name>
    <dbReference type="NCBI Taxonomy" id="1227546"/>
    <lineage>
        <taxon>Bacteria</taxon>
        <taxon>Pseudomonadati</taxon>
        <taxon>Bacteroidota</taxon>
        <taxon>Saprospiria</taxon>
        <taxon>Saprospirales</taxon>
        <taxon>Saprospiraceae</taxon>
        <taxon>Membranihabitans</taxon>
    </lineage>
</organism>
<protein>
    <submittedName>
        <fullName evidence="4">OmpA family protein</fullName>
    </submittedName>
</protein>
<dbReference type="PANTHER" id="PTHR30329:SF21">
    <property type="entry name" value="LIPOPROTEIN YIAD-RELATED"/>
    <property type="match status" value="1"/>
</dbReference>
<keyword evidence="1" id="KW-0472">Membrane</keyword>
<dbReference type="Gene3D" id="3.30.1330.60">
    <property type="entry name" value="OmpA-like domain"/>
    <property type="match status" value="1"/>
</dbReference>
<dbReference type="PROSITE" id="PS51123">
    <property type="entry name" value="OMPA_2"/>
    <property type="match status" value="1"/>
</dbReference>
<reference evidence="4" key="1">
    <citation type="submission" date="2021-06" db="EMBL/GenBank/DDBJ databases">
        <title>44 bacteria genomes isolated from Dapeng, Shenzhen.</title>
        <authorList>
            <person name="Zheng W."/>
            <person name="Yu S."/>
            <person name="Huang Y."/>
        </authorList>
    </citation>
    <scope>NUCLEOTIDE SEQUENCE</scope>
    <source>
        <strain evidence="4">DP5N28-2</strain>
    </source>
</reference>
<evidence type="ECO:0000259" key="3">
    <source>
        <dbReference type="PROSITE" id="PS51123"/>
    </source>
</evidence>
<keyword evidence="2" id="KW-0175">Coiled coil</keyword>
<dbReference type="SUPFAM" id="SSF57997">
    <property type="entry name" value="Tropomyosin"/>
    <property type="match status" value="1"/>
</dbReference>
<accession>A0A953HQA6</accession>
<dbReference type="Proteomes" id="UP000753961">
    <property type="component" value="Unassembled WGS sequence"/>
</dbReference>
<evidence type="ECO:0000313" key="4">
    <source>
        <dbReference type="EMBL" id="MBY5958883.1"/>
    </source>
</evidence>
<feature type="coiled-coil region" evidence="2">
    <location>
        <begin position="27"/>
        <end position="103"/>
    </location>
</feature>
<dbReference type="GO" id="GO:0016020">
    <property type="term" value="C:membrane"/>
    <property type="evidence" value="ECO:0007669"/>
    <property type="project" value="UniProtKB-UniRule"/>
</dbReference>
<comment type="caution">
    <text evidence="4">The sequence shown here is derived from an EMBL/GenBank/DDBJ whole genome shotgun (WGS) entry which is preliminary data.</text>
</comment>
<evidence type="ECO:0000256" key="1">
    <source>
        <dbReference type="PROSITE-ProRule" id="PRU00473"/>
    </source>
</evidence>
<evidence type="ECO:0000313" key="5">
    <source>
        <dbReference type="Proteomes" id="UP000753961"/>
    </source>
</evidence>
<dbReference type="AlphaFoldDB" id="A0A953HQA6"/>
<dbReference type="SUPFAM" id="SSF103088">
    <property type="entry name" value="OmpA-like"/>
    <property type="match status" value="1"/>
</dbReference>
<dbReference type="PROSITE" id="PS51257">
    <property type="entry name" value="PROKAR_LIPOPROTEIN"/>
    <property type="match status" value="1"/>
</dbReference>
<feature type="domain" description="OmpA-like" evidence="3">
    <location>
        <begin position="120"/>
        <end position="244"/>
    </location>
</feature>
<name>A0A953HQA6_9BACT</name>
<sequence length="256" mass="28661">MRKHVKTMALLILGAGLMTSCVSKKKYEALESQRMQLNQELDEAKSTISDLQSQNEEIQNRSAELERDLDDLNESMTQVQNTVKTVEKERNVAVDKIKTIKDEIDGVLMKDENIDLEEKDGKLYVTLGDDILYRFGSTRVSSTGKDVIDNVANILSNHPDVKVIIESHTDHRGLKEGAAYRDNWDLSVARSANVVRQMIKSGVSPEQLLAAGQAEFEPVVEGDNLSIEELAPNRRTEFIILPDVRPLISISESINP</sequence>
<dbReference type="PANTHER" id="PTHR30329">
    <property type="entry name" value="STATOR ELEMENT OF FLAGELLAR MOTOR COMPLEX"/>
    <property type="match status" value="1"/>
</dbReference>
<gene>
    <name evidence="4" type="ORF">KUV50_12095</name>
</gene>
<dbReference type="RefSeq" id="WP_222580418.1">
    <property type="nucleotide sequence ID" value="NZ_JAHVHU010000010.1"/>
</dbReference>
<dbReference type="InterPro" id="IPR050330">
    <property type="entry name" value="Bact_OuterMem_StrucFunc"/>
</dbReference>
<keyword evidence="5" id="KW-1185">Reference proteome</keyword>
<dbReference type="Pfam" id="PF00691">
    <property type="entry name" value="OmpA"/>
    <property type="match status" value="1"/>
</dbReference>
<dbReference type="EMBL" id="JAHVHU010000010">
    <property type="protein sequence ID" value="MBY5958883.1"/>
    <property type="molecule type" value="Genomic_DNA"/>
</dbReference>